<feature type="domain" description="Response regulatory" evidence="5">
    <location>
        <begin position="4"/>
        <end position="121"/>
    </location>
</feature>
<dbReference type="InterPro" id="IPR001789">
    <property type="entry name" value="Sig_transdc_resp-reg_receiver"/>
</dbReference>
<dbReference type="InterPro" id="IPR036388">
    <property type="entry name" value="WH-like_DNA-bd_sf"/>
</dbReference>
<dbReference type="PRINTS" id="PR00038">
    <property type="entry name" value="HTHLUXR"/>
</dbReference>
<dbReference type="PROSITE" id="PS50043">
    <property type="entry name" value="HTH_LUXR_2"/>
    <property type="match status" value="1"/>
</dbReference>
<dbReference type="InterPro" id="IPR016032">
    <property type="entry name" value="Sig_transdc_resp-reg_C-effctor"/>
</dbReference>
<dbReference type="Pfam" id="PF00072">
    <property type="entry name" value="Response_reg"/>
    <property type="match status" value="1"/>
</dbReference>
<dbReference type="AlphaFoldDB" id="A0A2S9JCD0"/>
<feature type="domain" description="HTH luxR-type" evidence="4">
    <location>
        <begin position="144"/>
        <end position="209"/>
    </location>
</feature>
<dbReference type="PANTHER" id="PTHR45566">
    <property type="entry name" value="HTH-TYPE TRANSCRIPTIONAL REGULATOR YHJB-RELATED"/>
    <property type="match status" value="1"/>
</dbReference>
<feature type="modified residue" description="4-aspartylphosphate" evidence="3">
    <location>
        <position position="56"/>
    </location>
</feature>
<dbReference type="SMART" id="SM00448">
    <property type="entry name" value="REC"/>
    <property type="match status" value="1"/>
</dbReference>
<dbReference type="SMART" id="SM00421">
    <property type="entry name" value="HTH_LUXR"/>
    <property type="match status" value="1"/>
</dbReference>
<dbReference type="InterPro" id="IPR011006">
    <property type="entry name" value="CheY-like_superfamily"/>
</dbReference>
<dbReference type="Gene3D" id="3.40.50.2300">
    <property type="match status" value="1"/>
</dbReference>
<dbReference type="RefSeq" id="WP_105736457.1">
    <property type="nucleotide sequence ID" value="NZ_PVBT01000007.1"/>
</dbReference>
<dbReference type="InterPro" id="IPR058245">
    <property type="entry name" value="NreC/VraR/RcsB-like_REC"/>
</dbReference>
<dbReference type="SUPFAM" id="SSF52172">
    <property type="entry name" value="CheY-like"/>
    <property type="match status" value="1"/>
</dbReference>
<dbReference type="GO" id="GO:0000160">
    <property type="term" value="P:phosphorelay signal transduction system"/>
    <property type="evidence" value="ECO:0007669"/>
    <property type="project" value="InterPro"/>
</dbReference>
<dbReference type="PANTHER" id="PTHR45566:SF1">
    <property type="entry name" value="HTH-TYPE TRANSCRIPTIONAL REGULATOR YHJB-RELATED"/>
    <property type="match status" value="1"/>
</dbReference>
<dbReference type="OrthoDB" id="9814495at2"/>
<evidence type="ECO:0000256" key="1">
    <source>
        <dbReference type="ARBA" id="ARBA00022553"/>
    </source>
</evidence>
<evidence type="ECO:0000256" key="3">
    <source>
        <dbReference type="PROSITE-ProRule" id="PRU00169"/>
    </source>
</evidence>
<dbReference type="CDD" id="cd06170">
    <property type="entry name" value="LuxR_C_like"/>
    <property type="match status" value="1"/>
</dbReference>
<accession>A0A2S9JCD0</accession>
<dbReference type="Pfam" id="PF00196">
    <property type="entry name" value="GerE"/>
    <property type="match status" value="1"/>
</dbReference>
<dbReference type="PROSITE" id="PS50110">
    <property type="entry name" value="RESPONSE_REGULATORY"/>
    <property type="match status" value="1"/>
</dbReference>
<dbReference type="Proteomes" id="UP000238563">
    <property type="component" value="Unassembled WGS sequence"/>
</dbReference>
<dbReference type="PROSITE" id="PS00622">
    <property type="entry name" value="HTH_LUXR_1"/>
    <property type="match status" value="1"/>
</dbReference>
<evidence type="ECO:0000259" key="4">
    <source>
        <dbReference type="PROSITE" id="PS50043"/>
    </source>
</evidence>
<proteinExistence type="predicted"/>
<dbReference type="InterPro" id="IPR000792">
    <property type="entry name" value="Tscrpt_reg_LuxR_C"/>
</dbReference>
<organism evidence="6 7">
    <name type="scientific">Phyllobacterium myrsinacearum</name>
    <dbReference type="NCBI Taxonomy" id="28101"/>
    <lineage>
        <taxon>Bacteria</taxon>
        <taxon>Pseudomonadati</taxon>
        <taxon>Pseudomonadota</taxon>
        <taxon>Alphaproteobacteria</taxon>
        <taxon>Hyphomicrobiales</taxon>
        <taxon>Phyllobacteriaceae</taxon>
        <taxon>Phyllobacterium</taxon>
    </lineage>
</organism>
<dbReference type="CDD" id="cd17535">
    <property type="entry name" value="REC_NarL-like"/>
    <property type="match status" value="1"/>
</dbReference>
<evidence type="ECO:0000259" key="5">
    <source>
        <dbReference type="PROSITE" id="PS50110"/>
    </source>
</evidence>
<dbReference type="SUPFAM" id="SSF46894">
    <property type="entry name" value="C-terminal effector domain of the bipartite response regulators"/>
    <property type="match status" value="1"/>
</dbReference>
<protein>
    <submittedName>
        <fullName evidence="6">DNA-binding response regulator</fullName>
    </submittedName>
</protein>
<evidence type="ECO:0000313" key="7">
    <source>
        <dbReference type="Proteomes" id="UP000238563"/>
    </source>
</evidence>
<reference evidence="6 7" key="1">
    <citation type="submission" date="2018-02" db="EMBL/GenBank/DDBJ databases">
        <title>The draft genome of Phyllobacterium myrsinacearum DSM5892.</title>
        <authorList>
            <person name="Li L."/>
            <person name="Liu L."/>
            <person name="Zhang X."/>
            <person name="Wang T."/>
        </authorList>
    </citation>
    <scope>NUCLEOTIDE SEQUENCE [LARGE SCALE GENOMIC DNA]</scope>
    <source>
        <strain evidence="6 7">DSM 5892</strain>
    </source>
</reference>
<keyword evidence="2 6" id="KW-0238">DNA-binding</keyword>
<evidence type="ECO:0000256" key="2">
    <source>
        <dbReference type="ARBA" id="ARBA00023125"/>
    </source>
</evidence>
<dbReference type="InterPro" id="IPR051015">
    <property type="entry name" value="EvgA-like"/>
</dbReference>
<gene>
    <name evidence="6" type="ORF">C5750_21165</name>
</gene>
<sequence length="223" mass="23695">MRFKFVIVDDHPLFRGALKAALVLQTGDADIIEVSDLESAKKHILDAADVDLVLLDLALGGVSGLTGLIALRSLHPSVPIAIVSATDDAVTIRTALALGASGFISKSSTLDEIADAIGRILDGEIWSPLTGQGGGQLDQELFELVGRLRRLTPQQGRVLGMMADGMLNKQIAHELNVSEATIKAHVSAVLYKLGVESRTQAVICLSRFNSTPAPLNARAVEFH</sequence>
<dbReference type="GO" id="GO:0006355">
    <property type="term" value="P:regulation of DNA-templated transcription"/>
    <property type="evidence" value="ECO:0007669"/>
    <property type="project" value="InterPro"/>
</dbReference>
<dbReference type="Gene3D" id="1.10.10.10">
    <property type="entry name" value="Winged helix-like DNA-binding domain superfamily/Winged helix DNA-binding domain"/>
    <property type="match status" value="1"/>
</dbReference>
<evidence type="ECO:0000313" key="6">
    <source>
        <dbReference type="EMBL" id="PRD50471.1"/>
    </source>
</evidence>
<name>A0A2S9JCD0_9HYPH</name>
<comment type="caution">
    <text evidence="6">The sequence shown here is derived from an EMBL/GenBank/DDBJ whole genome shotgun (WGS) entry which is preliminary data.</text>
</comment>
<dbReference type="GO" id="GO:0003677">
    <property type="term" value="F:DNA binding"/>
    <property type="evidence" value="ECO:0007669"/>
    <property type="project" value="UniProtKB-KW"/>
</dbReference>
<keyword evidence="1 3" id="KW-0597">Phosphoprotein</keyword>
<keyword evidence="7" id="KW-1185">Reference proteome</keyword>
<dbReference type="EMBL" id="PVBT01000007">
    <property type="protein sequence ID" value="PRD50471.1"/>
    <property type="molecule type" value="Genomic_DNA"/>
</dbReference>